<name>A0A0N4ZW78_PARTI</name>
<protein>
    <submittedName>
        <fullName evidence="17">Sema domain-containing protein</fullName>
    </submittedName>
</protein>
<dbReference type="InterPro" id="IPR001627">
    <property type="entry name" value="Semap_dom"/>
</dbReference>
<dbReference type="Pfam" id="PF17960">
    <property type="entry name" value="TIG_plexin"/>
    <property type="match status" value="1"/>
</dbReference>
<feature type="chain" id="PRO_5005892527" evidence="14">
    <location>
        <begin position="22"/>
        <end position="1973"/>
    </location>
</feature>
<dbReference type="Gene3D" id="2.60.40.10">
    <property type="entry name" value="Immunoglobulins"/>
    <property type="match status" value="4"/>
</dbReference>
<dbReference type="Pfam" id="PF08337">
    <property type="entry name" value="Plexin_cytopl"/>
    <property type="match status" value="1"/>
</dbReference>
<dbReference type="SMART" id="SM00429">
    <property type="entry name" value="IPT"/>
    <property type="match status" value="4"/>
</dbReference>
<comment type="subcellular location">
    <subcellularLocation>
        <location evidence="1">Cell membrane</location>
        <topology evidence="1">Single-pass membrane protein</topology>
    </subcellularLocation>
</comment>
<dbReference type="InterPro" id="IPR031148">
    <property type="entry name" value="Plexin"/>
</dbReference>
<dbReference type="STRING" id="131310.A0A0N4ZW78"/>
<dbReference type="InterPro" id="IPR002165">
    <property type="entry name" value="Plexin_repeat"/>
</dbReference>
<dbReference type="InterPro" id="IPR036352">
    <property type="entry name" value="Semap_dom_sf"/>
</dbReference>
<organism evidence="16 17">
    <name type="scientific">Parastrongyloides trichosuri</name>
    <name type="common">Possum-specific nematode worm</name>
    <dbReference type="NCBI Taxonomy" id="131310"/>
    <lineage>
        <taxon>Eukaryota</taxon>
        <taxon>Metazoa</taxon>
        <taxon>Ecdysozoa</taxon>
        <taxon>Nematoda</taxon>
        <taxon>Chromadorea</taxon>
        <taxon>Rhabditida</taxon>
        <taxon>Tylenchina</taxon>
        <taxon>Panagrolaimomorpha</taxon>
        <taxon>Strongyloidoidea</taxon>
        <taxon>Strongyloididae</taxon>
        <taxon>Parastrongyloides</taxon>
    </lineage>
</organism>
<dbReference type="InterPro" id="IPR002909">
    <property type="entry name" value="IPT_dom"/>
</dbReference>
<dbReference type="InterPro" id="IPR014756">
    <property type="entry name" value="Ig_E-set"/>
</dbReference>
<evidence type="ECO:0000256" key="1">
    <source>
        <dbReference type="ARBA" id="ARBA00004162"/>
    </source>
</evidence>
<proteinExistence type="inferred from homology"/>
<evidence type="ECO:0000259" key="15">
    <source>
        <dbReference type="PROSITE" id="PS51004"/>
    </source>
</evidence>
<evidence type="ECO:0000256" key="2">
    <source>
        <dbReference type="ARBA" id="ARBA00010297"/>
    </source>
</evidence>
<dbReference type="InterPro" id="IPR013548">
    <property type="entry name" value="Plexin_cytoplasmic_RasGAP_dom"/>
</dbReference>
<keyword evidence="4 13" id="KW-0812">Transmembrane</keyword>
<dbReference type="Pfam" id="PF20170">
    <property type="entry name" value="Plexin_RBD"/>
    <property type="match status" value="1"/>
</dbReference>
<comment type="similarity">
    <text evidence="2">Belongs to the plexin family.</text>
</comment>
<evidence type="ECO:0000313" key="16">
    <source>
        <dbReference type="Proteomes" id="UP000038045"/>
    </source>
</evidence>
<dbReference type="Gene3D" id="3.10.20.90">
    <property type="entry name" value="Phosphatidylinositol 3-kinase Catalytic Subunit, Chain A, domain 1"/>
    <property type="match status" value="1"/>
</dbReference>
<dbReference type="SMART" id="SM00423">
    <property type="entry name" value="PSI"/>
    <property type="match status" value="3"/>
</dbReference>
<keyword evidence="7" id="KW-0524">Neurogenesis</keyword>
<feature type="domain" description="Sema" evidence="15">
    <location>
        <begin position="11"/>
        <end position="507"/>
    </location>
</feature>
<dbReference type="GO" id="GO:0007399">
    <property type="term" value="P:nervous system development"/>
    <property type="evidence" value="ECO:0007669"/>
    <property type="project" value="UniProtKB-KW"/>
</dbReference>
<dbReference type="GO" id="GO:0017154">
    <property type="term" value="F:semaphorin receptor activity"/>
    <property type="evidence" value="ECO:0007669"/>
    <property type="project" value="InterPro"/>
</dbReference>
<sequence>MLEIRICLFLILCLLPSIIFSTSNTIVKTFENPNNDMPLQKLVVDKTTERIYVGGVNYIYDLKPSLDVRVTAITGHDNEFKPCNDLKICSHDKVHLKAMAVYAEGSKLIECPSTYPQCRLRNLYDITNPDEIKGISHSMIYPDETASTVLLVGMGPPNPSYTYCQPPENYDIWKNDLSQVLYIGSTILNNNALQMSMPSASLEAPPSIASYKLNGSDSDMFNLAIKSVGDGTELKLLDKSYKIDYISAFQSGAFIYFSTQQLESVQNEFNGALFSPETVSKLVRIYVNDHHFHSYTEVPLVCKGRDGYNYKYIKDTYLAKPEYTLAKRLGIRVEEDVLFAIFSDQPSNTSPQQMVNSALCVYSMDTVERIFKDNIRNCFRGKTSRNLKWFVKNDKCSNTTISESQMICGSDAIRFIGGEKRIDGEILMSKENSEFTSLVVHSVKGFTVAFIGTVNGKLLKVAIQKDNFYIYNSIDISNNPILPDMELDGNNEYLYVLTSDRLTKLAIKQCSDATDCRSCLEMKDPFCGWCGISGNCVSEDQCISLDIPPTPTEFFSQNGKCPLIISIFPNSTQISTTQNISIIMQNIPQRNHKYIACRFEFPYLNINVTQPAVISDGFHQKVYCLTPDVLLIPTIPIDEMALNSKLNIIRTNANTSVISLASTNFTFYDCRKLYSCKSCAESLYPCTWCIQSSQCIEVSSSDSTCKNQSFVHSIGTLKNSNKGVLHCPQIIETETTNVRAGEPKQFSISTKNTHPFMRDWVCIIKSVHEIIEVSGNKDGDQIICDPVKMDYTNTKFNNGTLNIEIVLAWASKNQRQPLDNVFNVNLYKCNFMADNCGSCLLLDNSKFNCGWCESTGKCSPQSACLRRSEFLKTGDICANPKIISFYPKKGPLNGGTELTIIGNNLGRQVSDVDNNVLIGNVRCSVISTKYVAFSKIVCKTGDRLKIEQNANLPKNRARSHPIIVQMESKKGNLLYTATSIEPFVYVDPLITTFSPRQGPLSGGTIVTIKGENLDAGSHVRTFIGGSLCKIITRNNTALICQSGPNDSANNGSIHVVFDDTPIEFRNLQFEYKANPKFLSIDKDMSIVSGGIFITVKGIGFNLIQTAKMVFSIDDQVIAGHFCKIEHDSLMNCTTPNIQNIGKIQPTNNSPLMVNYGYFINEYFYINDSKSFQNYKQIAVYPDPTVEPIKDIRYFLPGGFLTINGDNLNKVASENDIKVDVSGNECKITALADKALTCQLPNKDEIDETKFDSLGPEVLVKIGSNVAQVGRLSFDPKATKLTTQFLFIIALAIILFFIAFLVLLILFKRKSTSHNRQLKYLRSQMDTIEMRVATECKEAFAELQTSMNAWQENYPQGQIYTPFLSYKDYASRILFPHNYPNNPIFAHLEVDSEHAGAIEAGLQQFNKLLCNKTFLLTFVQTMEKNKYFVGKDRVNVGSLLMVILQDKMEYCTDILKQLLKELILKNVEGKFQPKVLFRRSESVAERMLSAWFAFFMYKFLRDCGGQQLFQLYWSIKQTTEKGPQDAITMDARYSLSEEKLLRSTIDYQELIIHVISDEIDSPQSQKIVPQEFTIRAISCDTISQVKEKCLDAKYRTMPFSERPSIDDVDLEWVTPTQSIILRDIDNTNRIESGGWKKLNTLAHYKIPSNSRLLLIPRQIASSYNLSLISDRSEKSSLTVINNSPTLGRAFGTNSSNNSKDSSLVFHLVKQLENGPTDHQEKLVSEVYLTRLLTMKGTVQKFIEDFFNVIFSSSGNSRQFFFPICIKYMFDFMDEQALEHGITDEEVVHAWKSNALPLRFWVNLIKNPHFLFDIPKPTKIEGNLNVIAQTLMDACSTQEQNLTKDSPSSKLLFAKDIPNHRMKVNRYYSEIRRMPTISEHEMSAYFADESKLHQNQFYIYTALNELYSYVEQYKESIFEELSTNEYANSQGITAKFQQMIDIMSINDNFSHHYTNGSLDGYNSASKLMFKENRYF</sequence>
<evidence type="ECO:0000256" key="8">
    <source>
        <dbReference type="ARBA" id="ARBA00022989"/>
    </source>
</evidence>
<dbReference type="Pfam" id="PF01437">
    <property type="entry name" value="PSI"/>
    <property type="match status" value="2"/>
</dbReference>
<dbReference type="InterPro" id="IPR046800">
    <property type="entry name" value="Plexin_RBD"/>
</dbReference>
<dbReference type="CDD" id="cd11236">
    <property type="entry name" value="Sema_plexin_like"/>
    <property type="match status" value="1"/>
</dbReference>
<keyword evidence="16" id="KW-1185">Reference proteome</keyword>
<accession>A0A0N4ZW78</accession>
<dbReference type="InterPro" id="IPR016201">
    <property type="entry name" value="PSI"/>
</dbReference>
<keyword evidence="10" id="KW-1015">Disulfide bond</keyword>
<dbReference type="InterPro" id="IPR013783">
    <property type="entry name" value="Ig-like_fold"/>
</dbReference>
<dbReference type="Pfam" id="PF01833">
    <property type="entry name" value="TIG"/>
    <property type="match status" value="3"/>
</dbReference>
<evidence type="ECO:0000256" key="10">
    <source>
        <dbReference type="ARBA" id="ARBA00023157"/>
    </source>
</evidence>
<evidence type="ECO:0000256" key="9">
    <source>
        <dbReference type="ARBA" id="ARBA00023136"/>
    </source>
</evidence>
<evidence type="ECO:0000256" key="4">
    <source>
        <dbReference type="ARBA" id="ARBA00022692"/>
    </source>
</evidence>
<evidence type="ECO:0000256" key="7">
    <source>
        <dbReference type="ARBA" id="ARBA00022902"/>
    </source>
</evidence>
<dbReference type="GO" id="GO:0005886">
    <property type="term" value="C:plasma membrane"/>
    <property type="evidence" value="ECO:0007669"/>
    <property type="project" value="UniProtKB-SubCell"/>
</dbReference>
<reference evidence="17" key="1">
    <citation type="submission" date="2017-02" db="UniProtKB">
        <authorList>
            <consortium name="WormBaseParasite"/>
        </authorList>
    </citation>
    <scope>IDENTIFICATION</scope>
</reference>
<dbReference type="SUPFAM" id="SSF48350">
    <property type="entry name" value="GTPase activation domain, GAP"/>
    <property type="match status" value="1"/>
</dbReference>
<evidence type="ECO:0000256" key="13">
    <source>
        <dbReference type="SAM" id="Phobius"/>
    </source>
</evidence>
<evidence type="ECO:0000256" key="11">
    <source>
        <dbReference type="ARBA" id="ARBA00023180"/>
    </source>
</evidence>
<dbReference type="Pfam" id="PF01403">
    <property type="entry name" value="Sema"/>
    <property type="match status" value="1"/>
</dbReference>
<dbReference type="SUPFAM" id="SSF103575">
    <property type="entry name" value="Plexin repeat"/>
    <property type="match status" value="1"/>
</dbReference>
<feature type="signal peptide" evidence="14">
    <location>
        <begin position="1"/>
        <end position="21"/>
    </location>
</feature>
<dbReference type="SUPFAM" id="SSF81296">
    <property type="entry name" value="E set domains"/>
    <property type="match status" value="3"/>
</dbReference>
<evidence type="ECO:0000313" key="17">
    <source>
        <dbReference type="WBParaSite" id="PTRK_0001291400.1"/>
    </source>
</evidence>
<dbReference type="WBParaSite" id="PTRK_0001291400.1">
    <property type="protein sequence ID" value="PTRK_0001291400.1"/>
    <property type="gene ID" value="PTRK_0001291400"/>
</dbReference>
<keyword evidence="3" id="KW-1003">Cell membrane</keyword>
<dbReference type="SMART" id="SM00630">
    <property type="entry name" value="Sema"/>
    <property type="match status" value="1"/>
</dbReference>
<dbReference type="InterPro" id="IPR015943">
    <property type="entry name" value="WD40/YVTN_repeat-like_dom_sf"/>
</dbReference>
<keyword evidence="11" id="KW-0325">Glycoprotein</keyword>
<comment type="caution">
    <text evidence="12">Lacks conserved residue(s) required for the propagation of feature annotation.</text>
</comment>
<feature type="transmembrane region" description="Helical" evidence="13">
    <location>
        <begin position="1284"/>
        <end position="1306"/>
    </location>
</feature>
<dbReference type="CDD" id="cd12790">
    <property type="entry name" value="RasGAP_plexin_A"/>
    <property type="match status" value="1"/>
</dbReference>
<evidence type="ECO:0000256" key="14">
    <source>
        <dbReference type="SAM" id="SignalP"/>
    </source>
</evidence>
<dbReference type="SUPFAM" id="SSF101912">
    <property type="entry name" value="Sema domain"/>
    <property type="match status" value="1"/>
</dbReference>
<dbReference type="GO" id="GO:0030334">
    <property type="term" value="P:regulation of cell migration"/>
    <property type="evidence" value="ECO:0007669"/>
    <property type="project" value="TreeGrafter"/>
</dbReference>
<evidence type="ECO:0000256" key="12">
    <source>
        <dbReference type="PROSITE-ProRule" id="PRU00352"/>
    </source>
</evidence>
<dbReference type="InterPro" id="IPR008936">
    <property type="entry name" value="Rho_GTPase_activation_prot"/>
</dbReference>
<dbReference type="PANTHER" id="PTHR22625:SF70">
    <property type="entry name" value="PLEXIN A, ISOFORM A"/>
    <property type="match status" value="1"/>
</dbReference>
<dbReference type="PANTHER" id="PTHR22625">
    <property type="entry name" value="PLEXIN"/>
    <property type="match status" value="1"/>
</dbReference>
<dbReference type="Proteomes" id="UP000038045">
    <property type="component" value="Unplaced"/>
</dbReference>
<dbReference type="CDD" id="cd00102">
    <property type="entry name" value="IPT"/>
    <property type="match status" value="1"/>
</dbReference>
<keyword evidence="9 13" id="KW-0472">Membrane</keyword>
<evidence type="ECO:0000256" key="6">
    <source>
        <dbReference type="ARBA" id="ARBA00022737"/>
    </source>
</evidence>
<dbReference type="Gene3D" id="1.10.506.10">
    <property type="entry name" value="GTPase Activation - p120gap, domain 1"/>
    <property type="match status" value="2"/>
</dbReference>
<dbReference type="GO" id="GO:0002116">
    <property type="term" value="C:semaphorin receptor complex"/>
    <property type="evidence" value="ECO:0007669"/>
    <property type="project" value="TreeGrafter"/>
</dbReference>
<keyword evidence="5 14" id="KW-0732">Signal</keyword>
<keyword evidence="8 13" id="KW-1133">Transmembrane helix</keyword>
<keyword evidence="6" id="KW-0677">Repeat</keyword>
<dbReference type="Gene3D" id="2.130.10.10">
    <property type="entry name" value="YVTN repeat-like/Quinoprotein amine dehydrogenase"/>
    <property type="match status" value="1"/>
</dbReference>
<dbReference type="InterPro" id="IPR041019">
    <property type="entry name" value="TIG1_plexin"/>
</dbReference>
<evidence type="ECO:0000256" key="5">
    <source>
        <dbReference type="ARBA" id="ARBA00022729"/>
    </source>
</evidence>
<evidence type="ECO:0000256" key="3">
    <source>
        <dbReference type="ARBA" id="ARBA00022475"/>
    </source>
</evidence>
<dbReference type="PROSITE" id="PS51004">
    <property type="entry name" value="SEMA"/>
    <property type="match status" value="1"/>
</dbReference>